<feature type="transmembrane region" description="Helical" evidence="1">
    <location>
        <begin position="133"/>
        <end position="156"/>
    </location>
</feature>
<evidence type="ECO:0000313" key="3">
    <source>
        <dbReference type="Proteomes" id="UP001195571"/>
    </source>
</evidence>
<name>A0ABS5CXK3_9MOLU</name>
<feature type="transmembrane region" description="Helical" evidence="1">
    <location>
        <begin position="35"/>
        <end position="52"/>
    </location>
</feature>
<protein>
    <submittedName>
        <fullName evidence="2">CDP-alcohol phosphatidyltransferase family protein</fullName>
    </submittedName>
</protein>
<dbReference type="Pfam" id="PF01066">
    <property type="entry name" value="CDP-OH_P_transf"/>
    <property type="match status" value="1"/>
</dbReference>
<dbReference type="Proteomes" id="UP001195571">
    <property type="component" value="Unassembled WGS sequence"/>
</dbReference>
<reference evidence="2" key="1">
    <citation type="submission" date="2021-04" db="EMBL/GenBank/DDBJ databases">
        <title>Genomic features of Candidatus Phytoplasma meliae isolate ChTYXIII (1SrXIII-G).</title>
        <authorList>
            <person name="Fernandez F.D."/>
            <person name="Conci L.R."/>
        </authorList>
    </citation>
    <scope>NUCLEOTIDE SEQUENCE [LARGE SCALE GENOMIC DNA]</scope>
    <source>
        <strain evidence="2">ChTYXIII-Mo</strain>
    </source>
</reference>
<dbReference type="Gene3D" id="1.20.120.1760">
    <property type="match status" value="1"/>
</dbReference>
<sequence>MFLGLYNYTTYLTYLNLISGFCGIGFAVYHKYSYSLIFLLISGILDMFDGLVSRTKKNRTLLEKKYGVQIDSLADMISFAILPVFINYTLLDDPQDIPKIIWFFWSLYVLAALIRLAYYNVLTEEYSTSHSQVQKFIGVPVTTSAIVFPCLGLLQKIFKNVSSIDKNIFFWIHFACLLLLTFLFLFKKIELKKIKNKKITIIISVLGTLWIISILIFKFAKWLNWNV</sequence>
<keyword evidence="1" id="KW-0812">Transmembrane</keyword>
<feature type="transmembrane region" description="Helical" evidence="1">
    <location>
        <begin position="168"/>
        <end position="187"/>
    </location>
</feature>
<feature type="transmembrane region" description="Helical" evidence="1">
    <location>
        <begin position="199"/>
        <end position="220"/>
    </location>
</feature>
<evidence type="ECO:0000313" key="2">
    <source>
        <dbReference type="EMBL" id="MBP5835705.1"/>
    </source>
</evidence>
<feature type="transmembrane region" description="Helical" evidence="1">
    <location>
        <begin position="73"/>
        <end position="90"/>
    </location>
</feature>
<dbReference type="EMBL" id="JACAOD020000001">
    <property type="protein sequence ID" value="MBP5835705.1"/>
    <property type="molecule type" value="Genomic_DNA"/>
</dbReference>
<feature type="transmembrane region" description="Helical" evidence="1">
    <location>
        <begin position="12"/>
        <end position="29"/>
    </location>
</feature>
<organism evidence="2 3">
    <name type="scientific">Candidatus Phytoplasma meliae</name>
    <dbReference type="NCBI Taxonomy" id="1848402"/>
    <lineage>
        <taxon>Bacteria</taxon>
        <taxon>Bacillati</taxon>
        <taxon>Mycoplasmatota</taxon>
        <taxon>Mollicutes</taxon>
        <taxon>Acholeplasmatales</taxon>
        <taxon>Acholeplasmataceae</taxon>
        <taxon>Candidatus Phytoplasma</taxon>
        <taxon>16SrXIII (Mexican periwinkle virescence group)</taxon>
    </lineage>
</organism>
<proteinExistence type="predicted"/>
<comment type="caution">
    <text evidence="2">The sequence shown here is derived from an EMBL/GenBank/DDBJ whole genome shotgun (WGS) entry which is preliminary data.</text>
</comment>
<keyword evidence="1" id="KW-0472">Membrane</keyword>
<dbReference type="RefSeq" id="WP_203551968.1">
    <property type="nucleotide sequence ID" value="NZ_JACAOD020000001.1"/>
</dbReference>
<feature type="transmembrane region" description="Helical" evidence="1">
    <location>
        <begin position="102"/>
        <end position="121"/>
    </location>
</feature>
<dbReference type="InterPro" id="IPR000462">
    <property type="entry name" value="CDP-OH_P_trans"/>
</dbReference>
<gene>
    <name evidence="2" type="ORF">CHTY_000465</name>
</gene>
<keyword evidence="1" id="KW-1133">Transmembrane helix</keyword>
<evidence type="ECO:0000256" key="1">
    <source>
        <dbReference type="SAM" id="Phobius"/>
    </source>
</evidence>
<accession>A0ABS5CXK3</accession>
<keyword evidence="3" id="KW-1185">Reference proteome</keyword>
<dbReference type="InterPro" id="IPR043130">
    <property type="entry name" value="CDP-OH_PTrfase_TM_dom"/>
</dbReference>